<dbReference type="Pfam" id="PF00651">
    <property type="entry name" value="BTB"/>
    <property type="match status" value="1"/>
</dbReference>
<dbReference type="EMBL" id="KZ084093">
    <property type="protein sequence ID" value="OSD05503.1"/>
    <property type="molecule type" value="Genomic_DNA"/>
</dbReference>
<feature type="domain" description="BTB" evidence="2">
    <location>
        <begin position="22"/>
        <end position="119"/>
    </location>
</feature>
<protein>
    <recommendedName>
        <fullName evidence="2">BTB domain-containing protein</fullName>
    </recommendedName>
</protein>
<dbReference type="PROSITE" id="PS50097">
    <property type="entry name" value="BTB"/>
    <property type="match status" value="1"/>
</dbReference>
<name>A0A1Y2IXX5_TRAC3</name>
<evidence type="ECO:0000259" key="2">
    <source>
        <dbReference type="PROSITE" id="PS50097"/>
    </source>
</evidence>
<sequence length="600" mass="65274">MADTATKQSPCPGPAPFNQPSADIVLRTQDGVDFRVHSQILAQASPFFATMLSLPQPPRSQRSDADSPPDVPTSAKPAGGAAPDTITTASHAVPDPDSVPVVDVSEDSAPLELLLHILYPIRKPPMDDPDTLVPALEAAHKFEMEWPVQVLSERLADVVRTPDVAIRVWASACRTGLEDVARMAALVLRQSKERTVPGSATGATESAATMPPAALACVEGLGKMEGISGGHYFRLKRFLLADQAQVDDGSLKLLTPLPKEVGPCKSTARVLFSTDIPNTDVLCRSTLCGSGEDFAVFAAHQSVLSVNSPLVKARLTQLRSSDAKTQTASEKSKSDNKPIQPKLTFHTDPDTLATLLNVCYGHASSLPRKLDELARLVVAADTFDFQMVASRARERWSLLAGVNPLSAYLVAAHHRLRSEAQAAAKLVLKSSTLVVDRYVEVLEGSSALAYHRLLRYHDSYRELLRAKVAAAAQTLPECDIVVLCSKYRDVLKTTSIRDALQRPGVLADRLCLEWNHRQAVKDAFTESLEECMGRHRTPTIDLPVQVHEGSTRDGCGSTGGRQGRHRWHEIGVRVRLPLLRPELTVQKHGVDDTQSNEMRV</sequence>
<dbReference type="STRING" id="1353009.A0A1Y2IXX5"/>
<dbReference type="SMART" id="SM00225">
    <property type="entry name" value="BTB"/>
    <property type="match status" value="2"/>
</dbReference>
<reference evidence="3 4" key="1">
    <citation type="journal article" date="2015" name="Biotechnol. Biofuels">
        <title>Enhanced degradation of softwood versus hardwood by the white-rot fungus Pycnoporus coccineus.</title>
        <authorList>
            <person name="Couturier M."/>
            <person name="Navarro D."/>
            <person name="Chevret D."/>
            <person name="Henrissat B."/>
            <person name="Piumi F."/>
            <person name="Ruiz-Duenas F.J."/>
            <person name="Martinez A.T."/>
            <person name="Grigoriev I.V."/>
            <person name="Riley R."/>
            <person name="Lipzen A."/>
            <person name="Berrin J.G."/>
            <person name="Master E.R."/>
            <person name="Rosso M.N."/>
        </authorList>
    </citation>
    <scope>NUCLEOTIDE SEQUENCE [LARGE SCALE GENOMIC DNA]</scope>
    <source>
        <strain evidence="3 4">BRFM310</strain>
    </source>
</reference>
<feature type="region of interest" description="Disordered" evidence="1">
    <location>
        <begin position="321"/>
        <end position="343"/>
    </location>
</feature>
<feature type="region of interest" description="Disordered" evidence="1">
    <location>
        <begin position="1"/>
        <end position="21"/>
    </location>
</feature>
<dbReference type="Proteomes" id="UP000193067">
    <property type="component" value="Unassembled WGS sequence"/>
</dbReference>
<gene>
    <name evidence="3" type="ORF">PYCCODRAFT_1243916</name>
</gene>
<dbReference type="CDD" id="cd18186">
    <property type="entry name" value="BTB_POZ_ZBTB_KLHL-like"/>
    <property type="match status" value="1"/>
</dbReference>
<feature type="region of interest" description="Disordered" evidence="1">
    <location>
        <begin position="52"/>
        <end position="94"/>
    </location>
</feature>
<evidence type="ECO:0000313" key="3">
    <source>
        <dbReference type="EMBL" id="OSD05503.1"/>
    </source>
</evidence>
<evidence type="ECO:0000313" key="4">
    <source>
        <dbReference type="Proteomes" id="UP000193067"/>
    </source>
</evidence>
<organism evidence="3 4">
    <name type="scientific">Trametes coccinea (strain BRFM310)</name>
    <name type="common">Pycnoporus coccineus</name>
    <dbReference type="NCBI Taxonomy" id="1353009"/>
    <lineage>
        <taxon>Eukaryota</taxon>
        <taxon>Fungi</taxon>
        <taxon>Dikarya</taxon>
        <taxon>Basidiomycota</taxon>
        <taxon>Agaricomycotina</taxon>
        <taxon>Agaricomycetes</taxon>
        <taxon>Polyporales</taxon>
        <taxon>Polyporaceae</taxon>
        <taxon>Trametes</taxon>
    </lineage>
</organism>
<dbReference type="InterPro" id="IPR000210">
    <property type="entry name" value="BTB/POZ_dom"/>
</dbReference>
<keyword evidence="4" id="KW-1185">Reference proteome</keyword>
<dbReference type="AlphaFoldDB" id="A0A1Y2IXX5"/>
<dbReference type="OrthoDB" id="3164835at2759"/>
<evidence type="ECO:0000256" key="1">
    <source>
        <dbReference type="SAM" id="MobiDB-lite"/>
    </source>
</evidence>
<dbReference type="SUPFAM" id="SSF54695">
    <property type="entry name" value="POZ domain"/>
    <property type="match status" value="1"/>
</dbReference>
<proteinExistence type="predicted"/>
<dbReference type="Gene3D" id="3.30.710.10">
    <property type="entry name" value="Potassium Channel Kv1.1, Chain A"/>
    <property type="match status" value="2"/>
</dbReference>
<accession>A0A1Y2IXX5</accession>
<dbReference type="InterPro" id="IPR011333">
    <property type="entry name" value="SKP1/BTB/POZ_sf"/>
</dbReference>